<evidence type="ECO:0000256" key="1">
    <source>
        <dbReference type="ARBA" id="ARBA00022722"/>
    </source>
</evidence>
<keyword evidence="2" id="KW-0378">Hydrolase</keyword>
<feature type="domain" description="5'-3' exonuclease" evidence="3">
    <location>
        <begin position="1"/>
        <end position="272"/>
    </location>
</feature>
<sequence>MKYLIVDTLNTFFRARHSAHRAADSEEKVAFALHVTMSSISKCFRDQKADHVVICLEGRSWRKDFYTPYKANRAVARAALTETEQEEDRMFWEAFDTLKTFFYEKSNCTVLQHPSLEADDLIAGWIQAHNDDTHVIVSSDSDFHQLLASNVKQYNGIQDELHTLEGILDKRGRLVLDKKTKEPKRIPEPAWILFEKCMRGDPSDNVFSAYPGVRTKGSKNKTGLEEAFADRGKRGFAWNNLMLSRWVDHNGSEHKVMDDYERNVTLVDLTAQPTAIKEMIVKTINETERKNVSQIGSHFLKFCGKHGLTKLGENAGDYSRWLAATDELVQHHHE</sequence>
<dbReference type="SUPFAM" id="SSF47807">
    <property type="entry name" value="5' to 3' exonuclease, C-terminal subdomain"/>
    <property type="match status" value="1"/>
</dbReference>
<dbReference type="PANTHER" id="PTHR42646">
    <property type="entry name" value="FLAP ENDONUCLEASE XNI"/>
    <property type="match status" value="1"/>
</dbReference>
<dbReference type="InterPro" id="IPR002421">
    <property type="entry name" value="5-3_exonuclease"/>
</dbReference>
<evidence type="ECO:0000313" key="5">
    <source>
        <dbReference type="EMBL" id="CAB4165808.1"/>
    </source>
</evidence>
<accession>A0A6J5T0E9</accession>
<dbReference type="EMBL" id="LR796776">
    <property type="protein sequence ID" value="CAB4165808.1"/>
    <property type="molecule type" value="Genomic_DNA"/>
</dbReference>
<dbReference type="InterPro" id="IPR029060">
    <property type="entry name" value="PIN-like_dom_sf"/>
</dbReference>
<proteinExistence type="predicted"/>
<organism evidence="7">
    <name type="scientific">uncultured Caudovirales phage</name>
    <dbReference type="NCBI Taxonomy" id="2100421"/>
    <lineage>
        <taxon>Viruses</taxon>
        <taxon>Duplodnaviria</taxon>
        <taxon>Heunggongvirae</taxon>
        <taxon>Uroviricota</taxon>
        <taxon>Caudoviricetes</taxon>
        <taxon>Peduoviridae</taxon>
        <taxon>Maltschvirus</taxon>
        <taxon>Maltschvirus maltsch</taxon>
    </lineage>
</organism>
<dbReference type="EMBL" id="LR797099">
    <property type="protein sequence ID" value="CAB4186962.1"/>
    <property type="molecule type" value="Genomic_DNA"/>
</dbReference>
<evidence type="ECO:0000313" key="7">
    <source>
        <dbReference type="EMBL" id="CAB4221312.1"/>
    </source>
</evidence>
<evidence type="ECO:0000259" key="3">
    <source>
        <dbReference type="SMART" id="SM00475"/>
    </source>
</evidence>
<dbReference type="GO" id="GO:0033567">
    <property type="term" value="P:DNA replication, Okazaki fragment processing"/>
    <property type="evidence" value="ECO:0007669"/>
    <property type="project" value="InterPro"/>
</dbReference>
<evidence type="ECO:0000256" key="2">
    <source>
        <dbReference type="ARBA" id="ARBA00022801"/>
    </source>
</evidence>
<dbReference type="Pfam" id="PF02739">
    <property type="entry name" value="5_3_exonuc_N"/>
    <property type="match status" value="1"/>
</dbReference>
<gene>
    <name evidence="6" type="ORF">UFOVP1146_308</name>
    <name evidence="7" type="ORF">UFOVP1638_257</name>
    <name evidence="4" type="ORF">UFOVP812_221</name>
    <name evidence="5" type="ORF">UFOVP818_344</name>
</gene>
<keyword evidence="1" id="KW-0540">Nuclease</keyword>
<dbReference type="GO" id="GO:0003677">
    <property type="term" value="F:DNA binding"/>
    <property type="evidence" value="ECO:0007669"/>
    <property type="project" value="InterPro"/>
</dbReference>
<dbReference type="InterPro" id="IPR036279">
    <property type="entry name" value="5-3_exonuclease_C_sf"/>
</dbReference>
<dbReference type="InterPro" id="IPR020046">
    <property type="entry name" value="5-3_exonucl_a-hlix_arch_N"/>
</dbReference>
<keyword evidence="7" id="KW-0269">Exonuclease</keyword>
<dbReference type="SUPFAM" id="SSF88723">
    <property type="entry name" value="PIN domain-like"/>
    <property type="match status" value="1"/>
</dbReference>
<dbReference type="GO" id="GO:0008409">
    <property type="term" value="F:5'-3' exonuclease activity"/>
    <property type="evidence" value="ECO:0007669"/>
    <property type="project" value="InterPro"/>
</dbReference>
<dbReference type="InterPro" id="IPR038969">
    <property type="entry name" value="FEN"/>
</dbReference>
<evidence type="ECO:0000313" key="6">
    <source>
        <dbReference type="EMBL" id="CAB4186962.1"/>
    </source>
</evidence>
<dbReference type="SMART" id="SM00475">
    <property type="entry name" value="53EXOc"/>
    <property type="match status" value="1"/>
</dbReference>
<dbReference type="EMBL" id="LR796758">
    <property type="protein sequence ID" value="CAB4163952.1"/>
    <property type="molecule type" value="Genomic_DNA"/>
</dbReference>
<reference evidence="7" key="1">
    <citation type="submission" date="2020-05" db="EMBL/GenBank/DDBJ databases">
        <authorList>
            <person name="Chiriac C."/>
            <person name="Salcher M."/>
            <person name="Ghai R."/>
            <person name="Kavagutti S V."/>
        </authorList>
    </citation>
    <scope>NUCLEOTIDE SEQUENCE</scope>
</reference>
<dbReference type="PANTHER" id="PTHR42646:SF2">
    <property type="entry name" value="5'-3' EXONUCLEASE FAMILY PROTEIN"/>
    <property type="match status" value="1"/>
</dbReference>
<name>A0A6J5T0E9_9CAUD</name>
<dbReference type="GO" id="GO:0017108">
    <property type="term" value="F:5'-flap endonuclease activity"/>
    <property type="evidence" value="ECO:0007669"/>
    <property type="project" value="InterPro"/>
</dbReference>
<dbReference type="Gene3D" id="3.40.50.1010">
    <property type="entry name" value="5'-nuclease"/>
    <property type="match status" value="1"/>
</dbReference>
<dbReference type="EMBL" id="LR797502">
    <property type="protein sequence ID" value="CAB4221312.1"/>
    <property type="molecule type" value="Genomic_DNA"/>
</dbReference>
<evidence type="ECO:0000313" key="4">
    <source>
        <dbReference type="EMBL" id="CAB4163952.1"/>
    </source>
</evidence>
<protein>
    <submittedName>
        <fullName evidence="7">Exo 5'-3' exonuclease (Including N-terminal domain of PolI)</fullName>
    </submittedName>
</protein>